<dbReference type="SUPFAM" id="SSF47095">
    <property type="entry name" value="HMG-box"/>
    <property type="match status" value="1"/>
</dbReference>
<sequence length="144" mass="16970">MTQVSKIAAELWENASEDEKAFWQRQYEINRDFKNETTDEVEIFGTDFSPLPTNNYQMNDLSFPAELVQFENDFLFCNFCQNLLDANVEFCPCLKTLYDTNEFSCYPTCNELPNYHLPNGEIFNIQDSYITEFPNNINFNLFNT</sequence>
<gene>
    <name evidence="1" type="ORF">FWILDA_LOCUS9298</name>
</gene>
<protein>
    <submittedName>
        <fullName evidence="1">9919_t:CDS:1</fullName>
    </submittedName>
</protein>
<evidence type="ECO:0000313" key="2">
    <source>
        <dbReference type="Proteomes" id="UP001153678"/>
    </source>
</evidence>
<evidence type="ECO:0000313" key="1">
    <source>
        <dbReference type="EMBL" id="CAI2179860.1"/>
    </source>
</evidence>
<name>A0A9W4SUS6_9GLOM</name>
<accession>A0A9W4SUS6</accession>
<dbReference type="AlphaFoldDB" id="A0A9W4SUS6"/>
<comment type="caution">
    <text evidence="1">The sequence shown here is derived from an EMBL/GenBank/DDBJ whole genome shotgun (WGS) entry which is preliminary data.</text>
</comment>
<reference evidence="1" key="1">
    <citation type="submission" date="2022-08" db="EMBL/GenBank/DDBJ databases">
        <authorList>
            <person name="Kallberg Y."/>
            <person name="Tangrot J."/>
            <person name="Rosling A."/>
        </authorList>
    </citation>
    <scope>NUCLEOTIDE SEQUENCE</scope>
    <source>
        <strain evidence="1">Wild A</strain>
    </source>
</reference>
<dbReference type="EMBL" id="CAMKVN010002161">
    <property type="protein sequence ID" value="CAI2179860.1"/>
    <property type="molecule type" value="Genomic_DNA"/>
</dbReference>
<organism evidence="1 2">
    <name type="scientific">Funneliformis geosporum</name>
    <dbReference type="NCBI Taxonomy" id="1117311"/>
    <lineage>
        <taxon>Eukaryota</taxon>
        <taxon>Fungi</taxon>
        <taxon>Fungi incertae sedis</taxon>
        <taxon>Mucoromycota</taxon>
        <taxon>Glomeromycotina</taxon>
        <taxon>Glomeromycetes</taxon>
        <taxon>Glomerales</taxon>
        <taxon>Glomeraceae</taxon>
        <taxon>Funneliformis</taxon>
    </lineage>
</organism>
<keyword evidence="2" id="KW-1185">Reference proteome</keyword>
<proteinExistence type="predicted"/>
<dbReference type="InterPro" id="IPR036910">
    <property type="entry name" value="HMG_box_dom_sf"/>
</dbReference>
<dbReference type="Proteomes" id="UP001153678">
    <property type="component" value="Unassembled WGS sequence"/>
</dbReference>